<dbReference type="Proteomes" id="UP000070700">
    <property type="component" value="Unassembled WGS sequence"/>
</dbReference>
<comment type="cofactor">
    <cofactor evidence="1">
        <name>heme</name>
        <dbReference type="ChEBI" id="CHEBI:30413"/>
    </cofactor>
</comment>
<dbReference type="GO" id="GO:0005506">
    <property type="term" value="F:iron ion binding"/>
    <property type="evidence" value="ECO:0007669"/>
    <property type="project" value="InterPro"/>
</dbReference>
<keyword evidence="2" id="KW-0472">Membrane</keyword>
<keyword evidence="3" id="KW-0503">Monooxygenase</keyword>
<dbReference type="RefSeq" id="XP_018062243.1">
    <property type="nucleotide sequence ID" value="XM_018211256.1"/>
</dbReference>
<dbReference type="PANTHER" id="PTHR24305:SF226">
    <property type="entry name" value="CYTOCHROME P450 MONOOXYGENASE"/>
    <property type="match status" value="1"/>
</dbReference>
<keyword evidence="2" id="KW-1133">Transmembrane helix</keyword>
<feature type="transmembrane region" description="Helical" evidence="2">
    <location>
        <begin position="12"/>
        <end position="31"/>
    </location>
</feature>
<dbReference type="Gene3D" id="1.10.630.10">
    <property type="entry name" value="Cytochrome P450"/>
    <property type="match status" value="1"/>
</dbReference>
<proteinExistence type="predicted"/>
<organism evidence="3 4">
    <name type="scientific">Mollisia scopiformis</name>
    <name type="common">Conifer needle endophyte fungus</name>
    <name type="synonym">Phialocephala scopiformis</name>
    <dbReference type="NCBI Taxonomy" id="149040"/>
    <lineage>
        <taxon>Eukaryota</taxon>
        <taxon>Fungi</taxon>
        <taxon>Dikarya</taxon>
        <taxon>Ascomycota</taxon>
        <taxon>Pezizomycotina</taxon>
        <taxon>Leotiomycetes</taxon>
        <taxon>Helotiales</taxon>
        <taxon>Mollisiaceae</taxon>
        <taxon>Mollisia</taxon>
    </lineage>
</organism>
<dbReference type="GeneID" id="28820982"/>
<dbReference type="InterPro" id="IPR036396">
    <property type="entry name" value="Cyt_P450_sf"/>
</dbReference>
<dbReference type="PANTHER" id="PTHR24305">
    <property type="entry name" value="CYTOCHROME P450"/>
    <property type="match status" value="1"/>
</dbReference>
<dbReference type="InterPro" id="IPR002401">
    <property type="entry name" value="Cyt_P450_E_grp-I"/>
</dbReference>
<keyword evidence="1" id="KW-0408">Iron</keyword>
<dbReference type="Pfam" id="PF00067">
    <property type="entry name" value="p450"/>
    <property type="match status" value="1"/>
</dbReference>
<dbReference type="InParanoid" id="A0A132B648"/>
<dbReference type="SUPFAM" id="SSF48264">
    <property type="entry name" value="Cytochrome P450"/>
    <property type="match status" value="1"/>
</dbReference>
<feature type="binding site" description="axial binding residue" evidence="1">
    <location>
        <position position="467"/>
    </location>
    <ligand>
        <name>heme</name>
        <dbReference type="ChEBI" id="CHEBI:30413"/>
    </ligand>
    <ligandPart>
        <name>Fe</name>
        <dbReference type="ChEBI" id="CHEBI:18248"/>
    </ligandPart>
</feature>
<dbReference type="PRINTS" id="PR00463">
    <property type="entry name" value="EP450I"/>
</dbReference>
<accession>A0A132B648</accession>
<dbReference type="InterPro" id="IPR001128">
    <property type="entry name" value="Cyt_P450"/>
</dbReference>
<dbReference type="KEGG" id="psco:LY89DRAFT_630950"/>
<keyword evidence="1" id="KW-0349">Heme</keyword>
<sequence>MSIDFVSWTLKSWIVVATALVLTITISQIIYNAFFHPLSKVPGPFLCRISGIPSWYYATRGDRHIWLWQLFQIYGPKIRVTPNTILFRDPAAYRDIYTQKANVQKAAFYEAWQKDKDDINTFNTRNKQAHSRRRKMLNQSFTEQSLRASQPFLIKHVDRWNELLVAETGDDQWSKPMNFADVSDTLVFDIMGDLCFGTSFDIKEREENPFKTMPHVVVQYMQFFYPLTRSPMLNLIVWLKPRGLDALFKSITPPNIKSYISFVEDCVTKRLELYQAQKEKTVSEQRQDMFWFLCDAKDDAGDPAYSEGELRAEANMLIVGGTDTTSVTLAAVMFYLTRDALRLQKLVDEIQSTFSTPEHIAHGPQLTSCIYLRACIDEAMRLSPSGPSELPREILKGGAIINGEFYPQGTVVGSSGWATGHNDEFYGDSEVFRPERWIPDESTGVTEEEVNVLRANFHPFAQGPGSCPGKNIAILELSIAIARTLHRLEVRKPLEGDNSLGQGIPTNGWGMRNKNIFQLQDAYISVRNGPMVQFKKRPV</sequence>
<dbReference type="AlphaFoldDB" id="A0A132B648"/>
<keyword evidence="2" id="KW-0812">Transmembrane</keyword>
<protein>
    <submittedName>
        <fullName evidence="3">Benzoate 4-monooxygenase cytochrome P450</fullName>
    </submittedName>
</protein>
<keyword evidence="1" id="KW-0479">Metal-binding</keyword>
<evidence type="ECO:0000256" key="1">
    <source>
        <dbReference type="PIRSR" id="PIRSR602401-1"/>
    </source>
</evidence>
<dbReference type="GO" id="GO:0016705">
    <property type="term" value="F:oxidoreductase activity, acting on paired donors, with incorporation or reduction of molecular oxygen"/>
    <property type="evidence" value="ECO:0007669"/>
    <property type="project" value="InterPro"/>
</dbReference>
<name>A0A132B648_MOLSC</name>
<dbReference type="PRINTS" id="PR00385">
    <property type="entry name" value="P450"/>
</dbReference>
<reference evidence="3 4" key="1">
    <citation type="submission" date="2015-10" db="EMBL/GenBank/DDBJ databases">
        <title>Full genome of DAOMC 229536 Phialocephala scopiformis, a fungal endophyte of spruce producing the potent anti-insectan compound rugulosin.</title>
        <authorList>
            <consortium name="DOE Joint Genome Institute"/>
            <person name="Walker A.K."/>
            <person name="Frasz S.L."/>
            <person name="Seifert K.A."/>
            <person name="Miller J.D."/>
            <person name="Mondo S.J."/>
            <person name="Labutti K."/>
            <person name="Lipzen A."/>
            <person name="Dockter R."/>
            <person name="Kennedy M."/>
            <person name="Grigoriev I.V."/>
            <person name="Spatafora J.W."/>
        </authorList>
    </citation>
    <scope>NUCLEOTIDE SEQUENCE [LARGE SCALE GENOMIC DNA]</scope>
    <source>
        <strain evidence="3 4">CBS 120377</strain>
    </source>
</reference>
<evidence type="ECO:0000313" key="4">
    <source>
        <dbReference type="Proteomes" id="UP000070700"/>
    </source>
</evidence>
<dbReference type="OrthoDB" id="1470350at2759"/>
<keyword evidence="4" id="KW-1185">Reference proteome</keyword>
<gene>
    <name evidence="3" type="ORF">LY89DRAFT_630950</name>
</gene>
<dbReference type="EMBL" id="KQ947438">
    <property type="protein sequence ID" value="KUJ07888.1"/>
    <property type="molecule type" value="Genomic_DNA"/>
</dbReference>
<dbReference type="GO" id="GO:0020037">
    <property type="term" value="F:heme binding"/>
    <property type="evidence" value="ECO:0007669"/>
    <property type="project" value="InterPro"/>
</dbReference>
<evidence type="ECO:0000313" key="3">
    <source>
        <dbReference type="EMBL" id="KUJ07888.1"/>
    </source>
</evidence>
<dbReference type="InterPro" id="IPR050121">
    <property type="entry name" value="Cytochrome_P450_monoxygenase"/>
</dbReference>
<evidence type="ECO:0000256" key="2">
    <source>
        <dbReference type="SAM" id="Phobius"/>
    </source>
</evidence>
<dbReference type="GO" id="GO:0004497">
    <property type="term" value="F:monooxygenase activity"/>
    <property type="evidence" value="ECO:0007669"/>
    <property type="project" value="UniProtKB-KW"/>
</dbReference>
<dbReference type="CDD" id="cd11061">
    <property type="entry name" value="CYP67-like"/>
    <property type="match status" value="1"/>
</dbReference>
<keyword evidence="3" id="KW-0560">Oxidoreductase</keyword>